<reference evidence="2" key="2">
    <citation type="submission" date="2023-01" db="EMBL/GenBank/DDBJ databases">
        <authorList>
            <person name="Sun Q."/>
            <person name="Evtushenko L."/>
        </authorList>
    </citation>
    <scope>NUCLEOTIDE SEQUENCE</scope>
    <source>
        <strain evidence="2">VKM B-2555</strain>
    </source>
</reference>
<evidence type="ECO:0000259" key="1">
    <source>
        <dbReference type="PROSITE" id="PS51352"/>
    </source>
</evidence>
<dbReference type="CDD" id="cd03023">
    <property type="entry name" value="DsbA_Com1_like"/>
    <property type="match status" value="1"/>
</dbReference>
<dbReference type="InterPro" id="IPR041205">
    <property type="entry name" value="ScsC_N"/>
</dbReference>
<dbReference type="Pfam" id="PF01323">
    <property type="entry name" value="DSBA"/>
    <property type="match status" value="1"/>
</dbReference>
<dbReference type="InterPro" id="IPR001853">
    <property type="entry name" value="DSBA-like_thioredoxin_dom"/>
</dbReference>
<comment type="caution">
    <text evidence="2">The sequence shown here is derived from an EMBL/GenBank/DDBJ whole genome shotgun (WGS) entry which is preliminary data.</text>
</comment>
<dbReference type="Proteomes" id="UP001143364">
    <property type="component" value="Unassembled WGS sequence"/>
</dbReference>
<dbReference type="EMBL" id="BSFK01000005">
    <property type="protein sequence ID" value="GLK75480.1"/>
    <property type="molecule type" value="Genomic_DNA"/>
</dbReference>
<evidence type="ECO:0000313" key="3">
    <source>
        <dbReference type="Proteomes" id="UP001143364"/>
    </source>
</evidence>
<dbReference type="RefSeq" id="WP_271203426.1">
    <property type="nucleotide sequence ID" value="NZ_BSFK01000005.1"/>
</dbReference>
<sequence>MAALGNVALAVGAGLVGAGATALLALSGALPVATAVAPPERAAMERLVHDYVVQNPEILIEAQKALQKRQADRDAAEAREKLASKPETLENSRLQAVLGNPDGDVTLVEFFDYNCGYCRRALGDVNALIEKDPKLKVVLKEFPILGRGSAEAAQVSAAVNLIAPDKYKAFHDRLLGAQGQADLASATKAAIEAGVEAAALQEALKKPEVRATIEEAYGLANQFGVESTPVFIIGDAILPGAVGEQAIRARIDAMRKCGRTACS</sequence>
<dbReference type="InterPro" id="IPR013766">
    <property type="entry name" value="Thioredoxin_domain"/>
</dbReference>
<name>A0A9W6JDC1_9HYPH</name>
<organism evidence="2 3">
    <name type="scientific">Methylopila jiangsuensis</name>
    <dbReference type="NCBI Taxonomy" id="586230"/>
    <lineage>
        <taxon>Bacteria</taxon>
        <taxon>Pseudomonadati</taxon>
        <taxon>Pseudomonadota</taxon>
        <taxon>Alphaproteobacteria</taxon>
        <taxon>Hyphomicrobiales</taxon>
        <taxon>Methylopilaceae</taxon>
        <taxon>Methylopila</taxon>
    </lineage>
</organism>
<evidence type="ECO:0000313" key="2">
    <source>
        <dbReference type="EMBL" id="GLK75480.1"/>
    </source>
</evidence>
<dbReference type="InterPro" id="IPR051470">
    <property type="entry name" value="Thiol:disulfide_interchange"/>
</dbReference>
<dbReference type="AlphaFoldDB" id="A0A9W6JDC1"/>
<keyword evidence="3" id="KW-1185">Reference proteome</keyword>
<dbReference type="Pfam" id="PF18312">
    <property type="entry name" value="ScsC_N"/>
    <property type="match status" value="1"/>
</dbReference>
<dbReference type="InterPro" id="IPR036249">
    <property type="entry name" value="Thioredoxin-like_sf"/>
</dbReference>
<dbReference type="Gene3D" id="3.40.30.10">
    <property type="entry name" value="Glutaredoxin"/>
    <property type="match status" value="1"/>
</dbReference>
<accession>A0A9W6JDC1</accession>
<dbReference type="GO" id="GO:0016491">
    <property type="term" value="F:oxidoreductase activity"/>
    <property type="evidence" value="ECO:0007669"/>
    <property type="project" value="InterPro"/>
</dbReference>
<gene>
    <name evidence="2" type="ORF">GCM10008171_07340</name>
</gene>
<dbReference type="PROSITE" id="PS51352">
    <property type="entry name" value="THIOREDOXIN_2"/>
    <property type="match status" value="1"/>
</dbReference>
<dbReference type="PANTHER" id="PTHR35272:SF3">
    <property type="entry name" value="THIOL:DISULFIDE INTERCHANGE PROTEIN DSBC"/>
    <property type="match status" value="1"/>
</dbReference>
<dbReference type="SUPFAM" id="SSF52833">
    <property type="entry name" value="Thioredoxin-like"/>
    <property type="match status" value="1"/>
</dbReference>
<proteinExistence type="predicted"/>
<feature type="domain" description="Thioredoxin" evidence="1">
    <location>
        <begin position="83"/>
        <end position="256"/>
    </location>
</feature>
<dbReference type="PANTHER" id="PTHR35272">
    <property type="entry name" value="THIOL:DISULFIDE INTERCHANGE PROTEIN DSBC-RELATED"/>
    <property type="match status" value="1"/>
</dbReference>
<protein>
    <submittedName>
        <fullName evidence="2">Outer membrane protein</fullName>
    </submittedName>
</protein>
<reference evidence="2" key="1">
    <citation type="journal article" date="2014" name="Int. J. Syst. Evol. Microbiol.">
        <title>Complete genome sequence of Corynebacterium casei LMG S-19264T (=DSM 44701T), isolated from a smear-ripened cheese.</title>
        <authorList>
            <consortium name="US DOE Joint Genome Institute (JGI-PGF)"/>
            <person name="Walter F."/>
            <person name="Albersmeier A."/>
            <person name="Kalinowski J."/>
            <person name="Ruckert C."/>
        </authorList>
    </citation>
    <scope>NUCLEOTIDE SEQUENCE</scope>
    <source>
        <strain evidence="2">VKM B-2555</strain>
    </source>
</reference>